<evidence type="ECO:0000256" key="2">
    <source>
        <dbReference type="RuleBase" id="RU003616"/>
    </source>
</evidence>
<dbReference type="InterPro" id="IPR002068">
    <property type="entry name" value="A-crystallin/Hsp20_dom"/>
</dbReference>
<dbReference type="RefSeq" id="WP_006974729.1">
    <property type="nucleotide sequence ID" value="NZ_ABCS01000072.1"/>
</dbReference>
<dbReference type="InterPro" id="IPR008978">
    <property type="entry name" value="HSP20-like_chaperone"/>
</dbReference>
<evidence type="ECO:0000313" key="4">
    <source>
        <dbReference type="EMBL" id="EDM76130.1"/>
    </source>
</evidence>
<dbReference type="SUPFAM" id="SSF49764">
    <property type="entry name" value="HSP20-like chaperones"/>
    <property type="match status" value="1"/>
</dbReference>
<dbReference type="OrthoDB" id="9811615at2"/>
<name>A6GDD9_9BACT</name>
<evidence type="ECO:0000256" key="1">
    <source>
        <dbReference type="PROSITE-ProRule" id="PRU00285"/>
    </source>
</evidence>
<dbReference type="CDD" id="cd06464">
    <property type="entry name" value="ACD_sHsps-like"/>
    <property type="match status" value="1"/>
</dbReference>
<organism evidence="4 5">
    <name type="scientific">Plesiocystis pacifica SIR-1</name>
    <dbReference type="NCBI Taxonomy" id="391625"/>
    <lineage>
        <taxon>Bacteria</taxon>
        <taxon>Pseudomonadati</taxon>
        <taxon>Myxococcota</taxon>
        <taxon>Polyangia</taxon>
        <taxon>Nannocystales</taxon>
        <taxon>Nannocystaceae</taxon>
        <taxon>Plesiocystis</taxon>
    </lineage>
</organism>
<evidence type="ECO:0000259" key="3">
    <source>
        <dbReference type="PROSITE" id="PS01031"/>
    </source>
</evidence>
<reference evidence="4 5" key="1">
    <citation type="submission" date="2007-06" db="EMBL/GenBank/DDBJ databases">
        <authorList>
            <person name="Shimkets L."/>
            <person name="Ferriera S."/>
            <person name="Johnson J."/>
            <person name="Kravitz S."/>
            <person name="Beeson K."/>
            <person name="Sutton G."/>
            <person name="Rogers Y.-H."/>
            <person name="Friedman R."/>
            <person name="Frazier M."/>
            <person name="Venter J.C."/>
        </authorList>
    </citation>
    <scope>NUCLEOTIDE SEQUENCE [LARGE SCALE GENOMIC DNA]</scope>
    <source>
        <strain evidence="4 5">SIR-1</strain>
    </source>
</reference>
<dbReference type="eggNOG" id="COG0071">
    <property type="taxonomic scope" value="Bacteria"/>
</dbReference>
<proteinExistence type="inferred from homology"/>
<evidence type="ECO:0000313" key="5">
    <source>
        <dbReference type="Proteomes" id="UP000005801"/>
    </source>
</evidence>
<sequence length="102" mass="11335">MSKPEPQTALPTVRPLVDVFENGSEFLLVADLPGVTHEGLELLVDEGELALSATAGNHRYERRFELADSVDAEAIEAKLERGELRVHLPKRSEAQVRRVPIH</sequence>
<dbReference type="EMBL" id="ABCS01000072">
    <property type="protein sequence ID" value="EDM76130.1"/>
    <property type="molecule type" value="Genomic_DNA"/>
</dbReference>
<dbReference type="AlphaFoldDB" id="A6GDD9"/>
<accession>A6GDD9</accession>
<dbReference type="Gene3D" id="2.60.40.790">
    <property type="match status" value="1"/>
</dbReference>
<protein>
    <recommendedName>
        <fullName evidence="3">SHSP domain-containing protein</fullName>
    </recommendedName>
</protein>
<dbReference type="PROSITE" id="PS01031">
    <property type="entry name" value="SHSP"/>
    <property type="match status" value="1"/>
</dbReference>
<dbReference type="Proteomes" id="UP000005801">
    <property type="component" value="Unassembled WGS sequence"/>
</dbReference>
<keyword evidence="5" id="KW-1185">Reference proteome</keyword>
<gene>
    <name evidence="4" type="ORF">PPSIR1_31383</name>
</gene>
<comment type="similarity">
    <text evidence="1 2">Belongs to the small heat shock protein (HSP20) family.</text>
</comment>
<feature type="domain" description="SHSP" evidence="3">
    <location>
        <begin position="7"/>
        <end position="102"/>
    </location>
</feature>
<dbReference type="Pfam" id="PF00011">
    <property type="entry name" value="HSP20"/>
    <property type="match status" value="1"/>
</dbReference>
<comment type="caution">
    <text evidence="4">The sequence shown here is derived from an EMBL/GenBank/DDBJ whole genome shotgun (WGS) entry which is preliminary data.</text>
</comment>
<dbReference type="STRING" id="391625.PPSIR1_31383"/>